<feature type="transmembrane region" description="Helical" evidence="1">
    <location>
        <begin position="12"/>
        <end position="29"/>
    </location>
</feature>
<reference evidence="3 4" key="1">
    <citation type="submission" date="2018-07" db="EMBL/GenBank/DDBJ databases">
        <title>Dyadobacter roseus sp. nov., isolated from rose rhizosphere soil.</title>
        <authorList>
            <person name="Chen L."/>
        </authorList>
    </citation>
    <scope>NUCLEOTIDE SEQUENCE [LARGE SCALE GENOMIC DNA]</scope>
    <source>
        <strain evidence="3 4">RS19</strain>
    </source>
</reference>
<proteinExistence type="predicted"/>
<dbReference type="Pfam" id="PF06713">
    <property type="entry name" value="bPH_4"/>
    <property type="match status" value="1"/>
</dbReference>
<name>A0A3D8Y7F0_9BACT</name>
<keyword evidence="1" id="KW-1133">Transmembrane helix</keyword>
<dbReference type="OrthoDB" id="1261156at2"/>
<keyword evidence="4" id="KW-1185">Reference proteome</keyword>
<feature type="transmembrane region" description="Helical" evidence="1">
    <location>
        <begin position="35"/>
        <end position="56"/>
    </location>
</feature>
<dbReference type="Proteomes" id="UP000256373">
    <property type="component" value="Unassembled WGS sequence"/>
</dbReference>
<keyword evidence="1" id="KW-0472">Membrane</keyword>
<evidence type="ECO:0000259" key="2">
    <source>
        <dbReference type="Pfam" id="PF06713"/>
    </source>
</evidence>
<dbReference type="InterPro" id="IPR009589">
    <property type="entry name" value="PH_YyaB-like"/>
</dbReference>
<dbReference type="GO" id="GO:0030153">
    <property type="term" value="P:bacteriocin immunity"/>
    <property type="evidence" value="ECO:0007669"/>
    <property type="project" value="InterPro"/>
</dbReference>
<feature type="domain" description="Uncharacterized protein YyaB-like PH" evidence="2">
    <location>
        <begin position="58"/>
        <end position="133"/>
    </location>
</feature>
<keyword evidence="1" id="KW-0812">Transmembrane</keyword>
<accession>A0A3D8Y7F0</accession>
<sequence>MKKYKSARRGFINYLLLVAIALPIIIFLLDPQTFFERPAILLPLLGILIQILWIYFDTSYKITEDELYYYSGFIKGKIKISNIREITKGKTMWSGLKPALSPNGLTIRYNRFDKIYISPENNDEVITNLLRINPEIQIVKPG</sequence>
<comment type="caution">
    <text evidence="3">The sequence shown here is derived from an EMBL/GenBank/DDBJ whole genome shotgun (WGS) entry which is preliminary data.</text>
</comment>
<evidence type="ECO:0000256" key="1">
    <source>
        <dbReference type="SAM" id="Phobius"/>
    </source>
</evidence>
<dbReference type="RefSeq" id="WP_115832674.1">
    <property type="nucleotide sequence ID" value="NZ_QNUL01000018.1"/>
</dbReference>
<evidence type="ECO:0000313" key="4">
    <source>
        <dbReference type="Proteomes" id="UP000256373"/>
    </source>
</evidence>
<organism evidence="3 4">
    <name type="scientific">Dyadobacter luteus</name>
    <dbReference type="NCBI Taxonomy" id="2259619"/>
    <lineage>
        <taxon>Bacteria</taxon>
        <taxon>Pseudomonadati</taxon>
        <taxon>Bacteroidota</taxon>
        <taxon>Cytophagia</taxon>
        <taxon>Cytophagales</taxon>
        <taxon>Spirosomataceae</taxon>
        <taxon>Dyadobacter</taxon>
    </lineage>
</organism>
<protein>
    <recommendedName>
        <fullName evidence="2">Uncharacterized protein YyaB-like PH domain-containing protein</fullName>
    </recommendedName>
</protein>
<dbReference type="EMBL" id="QNUL01000018">
    <property type="protein sequence ID" value="REA58922.1"/>
    <property type="molecule type" value="Genomic_DNA"/>
</dbReference>
<gene>
    <name evidence="3" type="ORF">DSL64_19710</name>
</gene>
<evidence type="ECO:0000313" key="3">
    <source>
        <dbReference type="EMBL" id="REA58922.1"/>
    </source>
</evidence>
<dbReference type="AlphaFoldDB" id="A0A3D8Y7F0"/>